<protein>
    <submittedName>
        <fullName evidence="11">DUF421 domain-containing protein</fullName>
    </submittedName>
</protein>
<dbReference type="InterPro" id="IPR023090">
    <property type="entry name" value="UPF0702_alpha/beta_dom_sf"/>
</dbReference>
<dbReference type="RefSeq" id="WP_347326424.1">
    <property type="nucleotide sequence ID" value="NZ_JBCGUH010000011.1"/>
</dbReference>
<name>A0ABW4RPE9_9BACL</name>
<evidence type="ECO:0000256" key="6">
    <source>
        <dbReference type="ARBA" id="ARBA00023136"/>
    </source>
</evidence>
<dbReference type="Pfam" id="PF04239">
    <property type="entry name" value="DUF421"/>
    <property type="match status" value="1"/>
</dbReference>
<comment type="subcellular location">
    <subcellularLocation>
        <location evidence="1">Cell membrane</location>
        <topology evidence="1">Multi-pass membrane protein</topology>
    </subcellularLocation>
</comment>
<evidence type="ECO:0000313" key="11">
    <source>
        <dbReference type="EMBL" id="MFD1887513.1"/>
    </source>
</evidence>
<dbReference type="PANTHER" id="PTHR34582:SF6">
    <property type="entry name" value="UPF0702 TRANSMEMBRANE PROTEIN YCAP"/>
    <property type="match status" value="1"/>
</dbReference>
<feature type="region of interest" description="Disordered" evidence="7">
    <location>
        <begin position="156"/>
        <end position="186"/>
    </location>
</feature>
<accession>A0ABW4RPE9</accession>
<dbReference type="Gene3D" id="3.30.240.20">
    <property type="entry name" value="bsu07140 like domains"/>
    <property type="match status" value="1"/>
</dbReference>
<feature type="domain" description="YetF-like N-terminal transmembrane" evidence="10">
    <location>
        <begin position="17"/>
        <end position="83"/>
    </location>
</feature>
<evidence type="ECO:0000256" key="7">
    <source>
        <dbReference type="SAM" id="MobiDB-lite"/>
    </source>
</evidence>
<feature type="compositionally biased region" description="Polar residues" evidence="7">
    <location>
        <begin position="175"/>
        <end position="186"/>
    </location>
</feature>
<evidence type="ECO:0000259" key="9">
    <source>
        <dbReference type="Pfam" id="PF04239"/>
    </source>
</evidence>
<evidence type="ECO:0000259" key="10">
    <source>
        <dbReference type="Pfam" id="PF20730"/>
    </source>
</evidence>
<feature type="transmembrane region" description="Helical" evidence="8">
    <location>
        <begin position="64"/>
        <end position="86"/>
    </location>
</feature>
<feature type="transmembrane region" description="Helical" evidence="8">
    <location>
        <begin position="39"/>
        <end position="58"/>
    </location>
</feature>
<organism evidence="11 12">
    <name type="scientific">Paenibacillus wenxiniae</name>
    <dbReference type="NCBI Taxonomy" id="1636843"/>
    <lineage>
        <taxon>Bacteria</taxon>
        <taxon>Bacillati</taxon>
        <taxon>Bacillota</taxon>
        <taxon>Bacilli</taxon>
        <taxon>Bacillales</taxon>
        <taxon>Paenibacillaceae</taxon>
        <taxon>Paenibacillus</taxon>
    </lineage>
</organism>
<sequence length="186" mass="20894">MFFNTWQDIARIVIIGILSYVALILLLRTAGKRTLSQMNAFDFAVSVAVGSTLSTVILNRDIAFAEGLTAFIVLIGLQMLMGWLAVRSDKFERALKADAQLLYYKGNYLRQAMRRSRISREDMYQTVRKQGESNMTNIQAVIMESDGSLSLIMNSGNEQGEKPAEETEVMKKVNGMQTHKQSNSEL</sequence>
<evidence type="ECO:0000256" key="4">
    <source>
        <dbReference type="ARBA" id="ARBA00022692"/>
    </source>
</evidence>
<evidence type="ECO:0000256" key="8">
    <source>
        <dbReference type="SAM" id="Phobius"/>
    </source>
</evidence>
<evidence type="ECO:0000313" key="12">
    <source>
        <dbReference type="Proteomes" id="UP001597233"/>
    </source>
</evidence>
<evidence type="ECO:0000256" key="3">
    <source>
        <dbReference type="ARBA" id="ARBA00022475"/>
    </source>
</evidence>
<keyword evidence="5 8" id="KW-1133">Transmembrane helix</keyword>
<reference evidence="12" key="1">
    <citation type="journal article" date="2019" name="Int. J. Syst. Evol. Microbiol.">
        <title>The Global Catalogue of Microorganisms (GCM) 10K type strain sequencing project: providing services to taxonomists for standard genome sequencing and annotation.</title>
        <authorList>
            <consortium name="The Broad Institute Genomics Platform"/>
            <consortium name="The Broad Institute Genome Sequencing Center for Infectious Disease"/>
            <person name="Wu L."/>
            <person name="Ma J."/>
        </authorList>
    </citation>
    <scope>NUCLEOTIDE SEQUENCE [LARGE SCALE GENOMIC DNA]</scope>
    <source>
        <strain evidence="12">CCUG 54950</strain>
    </source>
</reference>
<keyword evidence="6 8" id="KW-0472">Membrane</keyword>
<evidence type="ECO:0000256" key="2">
    <source>
        <dbReference type="ARBA" id="ARBA00006448"/>
    </source>
</evidence>
<dbReference type="EMBL" id="JBHUEH010000029">
    <property type="protein sequence ID" value="MFD1887513.1"/>
    <property type="molecule type" value="Genomic_DNA"/>
</dbReference>
<keyword evidence="4 8" id="KW-0812">Transmembrane</keyword>
<feature type="domain" description="YetF C-terminal" evidence="9">
    <location>
        <begin position="87"/>
        <end position="156"/>
    </location>
</feature>
<proteinExistence type="inferred from homology"/>
<feature type="transmembrane region" description="Helical" evidence="8">
    <location>
        <begin position="6"/>
        <end position="27"/>
    </location>
</feature>
<dbReference type="InterPro" id="IPR007353">
    <property type="entry name" value="DUF421"/>
</dbReference>
<evidence type="ECO:0000256" key="5">
    <source>
        <dbReference type="ARBA" id="ARBA00022989"/>
    </source>
</evidence>
<keyword evidence="3" id="KW-1003">Cell membrane</keyword>
<dbReference type="Pfam" id="PF20730">
    <property type="entry name" value="YetF_N"/>
    <property type="match status" value="1"/>
</dbReference>
<gene>
    <name evidence="11" type="ORF">ACFSC9_18650</name>
</gene>
<evidence type="ECO:0000256" key="1">
    <source>
        <dbReference type="ARBA" id="ARBA00004651"/>
    </source>
</evidence>
<comment type="caution">
    <text evidence="11">The sequence shown here is derived from an EMBL/GenBank/DDBJ whole genome shotgun (WGS) entry which is preliminary data.</text>
</comment>
<keyword evidence="12" id="KW-1185">Reference proteome</keyword>
<comment type="similarity">
    <text evidence="2">Belongs to the UPF0702 family.</text>
</comment>
<dbReference type="PANTHER" id="PTHR34582">
    <property type="entry name" value="UPF0702 TRANSMEMBRANE PROTEIN YCAP"/>
    <property type="match status" value="1"/>
</dbReference>
<dbReference type="InterPro" id="IPR048454">
    <property type="entry name" value="YetF_N"/>
</dbReference>
<dbReference type="Proteomes" id="UP001597233">
    <property type="component" value="Unassembled WGS sequence"/>
</dbReference>
<feature type="compositionally biased region" description="Basic and acidic residues" evidence="7">
    <location>
        <begin position="159"/>
        <end position="171"/>
    </location>
</feature>